<dbReference type="NCBIfam" id="TIGR02647">
    <property type="entry name" value="DNA"/>
    <property type="match status" value="1"/>
</dbReference>
<protein>
    <submittedName>
        <fullName evidence="1">Phosphate-starvation-inducible E</fullName>
    </submittedName>
</protein>
<comment type="caution">
    <text evidence="1">The sequence shown here is derived from an EMBL/GenBank/DDBJ whole genome shotgun (WGS) entry which is preliminary data.</text>
</comment>
<keyword evidence="2" id="KW-1185">Reference proteome</keyword>
<organism evidence="1 2">
    <name type="scientific">Methylophaga muralis</name>
    <dbReference type="NCBI Taxonomy" id="291169"/>
    <lineage>
        <taxon>Bacteria</taxon>
        <taxon>Pseudomonadati</taxon>
        <taxon>Pseudomonadota</taxon>
        <taxon>Gammaproteobacteria</taxon>
        <taxon>Thiotrichales</taxon>
        <taxon>Piscirickettsiaceae</taxon>
        <taxon>Methylophaga</taxon>
    </lineage>
</organism>
<dbReference type="RefSeq" id="WP_069294874.1">
    <property type="nucleotide sequence ID" value="NZ_MCRI01000001.1"/>
</dbReference>
<evidence type="ECO:0000313" key="2">
    <source>
        <dbReference type="Proteomes" id="UP000094379"/>
    </source>
</evidence>
<evidence type="ECO:0000313" key="1">
    <source>
        <dbReference type="EMBL" id="ODN68309.1"/>
    </source>
</evidence>
<dbReference type="AlphaFoldDB" id="A0A1E3GW58"/>
<sequence length="78" mass="8630">MQQQKIDQIEVLLQFDPSNTLQGIKIHHSTAREGLVEAAQQLFDNGLISQPDGGYLTDLGHETAEHLHTAIQLMSPPN</sequence>
<accession>A0A1E3GW58</accession>
<name>A0A1E3GW58_9GAMM</name>
<dbReference type="Proteomes" id="UP000094379">
    <property type="component" value="Unassembled WGS sequence"/>
</dbReference>
<proteinExistence type="predicted"/>
<dbReference type="EMBL" id="MCRI01000001">
    <property type="protein sequence ID" value="ODN68309.1"/>
    <property type="molecule type" value="Genomic_DNA"/>
</dbReference>
<dbReference type="PATRIC" id="fig|291169.3.peg.285"/>
<dbReference type="Pfam" id="PF18918">
    <property type="entry name" value="DUF5669"/>
    <property type="match status" value="1"/>
</dbReference>
<dbReference type="InterPro" id="IPR013468">
    <property type="entry name" value="CHP02647"/>
</dbReference>
<gene>
    <name evidence="1" type="ORF">A9E74_00282</name>
</gene>
<reference evidence="1 2" key="1">
    <citation type="submission" date="2016-07" db="EMBL/GenBank/DDBJ databases">
        <title>Draft Genome Sequence of Methylophaga muralis Bur 1.</title>
        <authorList>
            <person name="Vasilenko O.V."/>
            <person name="Doronina N.V."/>
            <person name="Shmareva M.N."/>
            <person name="Tarlachkov S.V."/>
            <person name="Mustakhimov I."/>
            <person name="Trotsenko Y.A."/>
        </authorList>
    </citation>
    <scope>NUCLEOTIDE SEQUENCE [LARGE SCALE GENOMIC DNA]</scope>
    <source>
        <strain evidence="1 2">Bur 1</strain>
    </source>
</reference>
<dbReference type="STRING" id="291169.A9E74_00282"/>